<dbReference type="PROSITE" id="PS51257">
    <property type="entry name" value="PROKAR_LIPOPROTEIN"/>
    <property type="match status" value="1"/>
</dbReference>
<feature type="region of interest" description="Disordered" evidence="1">
    <location>
        <begin position="27"/>
        <end position="50"/>
    </location>
</feature>
<proteinExistence type="predicted"/>
<sequence>MNRTITLAAIATLALAGCSASPAANETRTTVPAAPSAAPSSIEAVPESSGPGEYQVTLGAAHVVVTVPSEPDPAAIALGIPAGSWVKVDIDNRNGAKGTRVYTVALTDAAGKRTVYTSPDKLLEGMDKSKLPAADYNKMIRWANEADSWTEPGERRTAWLAAVGPVPEFVRVDVADSGMNDPVKAIKQ</sequence>
<accession>A0ABS1K3L5</accession>
<feature type="chain" id="PRO_5046935912" description="Lipoprotein" evidence="2">
    <location>
        <begin position="24"/>
        <end position="188"/>
    </location>
</feature>
<dbReference type="RefSeq" id="WP_189692688.1">
    <property type="nucleotide sequence ID" value="NZ_BNCM01000003.1"/>
</dbReference>
<evidence type="ECO:0000256" key="1">
    <source>
        <dbReference type="SAM" id="MobiDB-lite"/>
    </source>
</evidence>
<name>A0ABS1K3L5_9MICC</name>
<evidence type="ECO:0000256" key="2">
    <source>
        <dbReference type="SAM" id="SignalP"/>
    </source>
</evidence>
<evidence type="ECO:0000313" key="4">
    <source>
        <dbReference type="Proteomes" id="UP000639051"/>
    </source>
</evidence>
<keyword evidence="2" id="KW-0732">Signal</keyword>
<feature type="signal peptide" evidence="2">
    <location>
        <begin position="1"/>
        <end position="23"/>
    </location>
</feature>
<evidence type="ECO:0008006" key="5">
    <source>
        <dbReference type="Google" id="ProtNLM"/>
    </source>
</evidence>
<gene>
    <name evidence="3" type="ORF">JJE72_12285</name>
</gene>
<comment type="caution">
    <text evidence="3">The sequence shown here is derived from an EMBL/GenBank/DDBJ whole genome shotgun (WGS) entry which is preliminary data.</text>
</comment>
<evidence type="ECO:0000313" key="3">
    <source>
        <dbReference type="EMBL" id="MBL0706279.1"/>
    </source>
</evidence>
<dbReference type="Proteomes" id="UP000639051">
    <property type="component" value="Unassembled WGS sequence"/>
</dbReference>
<reference evidence="3 4" key="1">
    <citation type="submission" date="2021-01" db="EMBL/GenBank/DDBJ databases">
        <title>Genome public.</title>
        <authorList>
            <person name="Liu C."/>
            <person name="Sun Q."/>
        </authorList>
    </citation>
    <scope>NUCLEOTIDE SEQUENCE [LARGE SCALE GENOMIC DNA]</scope>
    <source>
        <strain evidence="3 4">JC656</strain>
    </source>
</reference>
<protein>
    <recommendedName>
        <fullName evidence="5">Lipoprotein</fullName>
    </recommendedName>
</protein>
<keyword evidence="4" id="KW-1185">Reference proteome</keyword>
<dbReference type="EMBL" id="JAERRC010000030">
    <property type="protein sequence ID" value="MBL0706279.1"/>
    <property type="molecule type" value="Genomic_DNA"/>
</dbReference>
<organism evidence="3 4">
    <name type="scientific">Sinomonas cellulolyticus</name>
    <dbReference type="NCBI Taxonomy" id="2801916"/>
    <lineage>
        <taxon>Bacteria</taxon>
        <taxon>Bacillati</taxon>
        <taxon>Actinomycetota</taxon>
        <taxon>Actinomycetes</taxon>
        <taxon>Micrococcales</taxon>
        <taxon>Micrococcaceae</taxon>
        <taxon>Sinomonas</taxon>
    </lineage>
</organism>
<feature type="compositionally biased region" description="Low complexity" evidence="1">
    <location>
        <begin position="31"/>
        <end position="49"/>
    </location>
</feature>